<gene>
    <name evidence="2" type="ORF">AB2U05_36405</name>
</gene>
<reference evidence="2" key="1">
    <citation type="submission" date="2024-07" db="EMBL/GenBank/DDBJ databases">
        <authorList>
            <person name="Yu S.T."/>
        </authorList>
    </citation>
    <scope>NUCLEOTIDE SEQUENCE</scope>
    <source>
        <strain evidence="2">Y1</strain>
    </source>
</reference>
<proteinExistence type="predicted"/>
<dbReference type="SUPFAM" id="SSF55729">
    <property type="entry name" value="Acyl-CoA N-acyltransferases (Nat)"/>
    <property type="match status" value="1"/>
</dbReference>
<dbReference type="GO" id="GO:0016747">
    <property type="term" value="F:acyltransferase activity, transferring groups other than amino-acyl groups"/>
    <property type="evidence" value="ECO:0007669"/>
    <property type="project" value="InterPro"/>
</dbReference>
<dbReference type="AlphaFoldDB" id="A0AB39TWW7"/>
<dbReference type="EC" id="2.3.-.-" evidence="2"/>
<evidence type="ECO:0000259" key="1">
    <source>
        <dbReference type="PROSITE" id="PS51186"/>
    </source>
</evidence>
<keyword evidence="2" id="KW-0012">Acyltransferase</keyword>
<dbReference type="PROSITE" id="PS51186">
    <property type="entry name" value="GNAT"/>
    <property type="match status" value="1"/>
</dbReference>
<feature type="domain" description="N-acetyltransferase" evidence="1">
    <location>
        <begin position="20"/>
        <end position="170"/>
    </location>
</feature>
<name>A0AB39TWW7_9ACTN</name>
<dbReference type="RefSeq" id="WP_369185689.1">
    <property type="nucleotide sequence ID" value="NZ_CP163445.1"/>
</dbReference>
<protein>
    <submittedName>
        <fullName evidence="2">GNAT family N-acetyltransferase</fullName>
        <ecNumber evidence="2">2.3.-.-</ecNumber>
    </submittedName>
</protein>
<dbReference type="EMBL" id="CP163445">
    <property type="protein sequence ID" value="XDQ83600.1"/>
    <property type="molecule type" value="Genomic_DNA"/>
</dbReference>
<organism evidence="2">
    <name type="scientific">Streptomyces sp. Y1</name>
    <dbReference type="NCBI Taxonomy" id="3238634"/>
    <lineage>
        <taxon>Bacteria</taxon>
        <taxon>Bacillati</taxon>
        <taxon>Actinomycetota</taxon>
        <taxon>Actinomycetes</taxon>
        <taxon>Kitasatosporales</taxon>
        <taxon>Streptomycetaceae</taxon>
        <taxon>Streptomyces</taxon>
    </lineage>
</organism>
<dbReference type="InterPro" id="IPR016181">
    <property type="entry name" value="Acyl_CoA_acyltransferase"/>
</dbReference>
<dbReference type="InterPro" id="IPR000182">
    <property type="entry name" value="GNAT_dom"/>
</dbReference>
<accession>A0AB39TWW7</accession>
<evidence type="ECO:0000313" key="2">
    <source>
        <dbReference type="EMBL" id="XDQ83600.1"/>
    </source>
</evidence>
<sequence>MIPAPIPLAAPAHPLTDGVVTLRPQCAADAEAVAAGRDPERHRWREGMPAAYLREWEARQAGRRVPLVVADAATDEPAGLVELARKLHACTLLTCRIFPERRRQGLATRAVRLLSDWGRGDADLPCLQLEAAEADTAWLGVAEKNGFERLHTRRGLVRSRPQVLLVLGWIAERHR</sequence>
<dbReference type="Pfam" id="PF13302">
    <property type="entry name" value="Acetyltransf_3"/>
    <property type="match status" value="1"/>
</dbReference>
<dbReference type="Gene3D" id="3.40.630.30">
    <property type="match status" value="1"/>
</dbReference>
<keyword evidence="2" id="KW-0808">Transferase</keyword>